<keyword evidence="1" id="KW-1133">Transmembrane helix</keyword>
<feature type="transmembrane region" description="Helical" evidence="1">
    <location>
        <begin position="75"/>
        <end position="97"/>
    </location>
</feature>
<keyword evidence="1" id="KW-0812">Transmembrane</keyword>
<feature type="transmembrane region" description="Helical" evidence="1">
    <location>
        <begin position="44"/>
        <end position="69"/>
    </location>
</feature>
<evidence type="ECO:0000313" key="2">
    <source>
        <dbReference type="EMBL" id="GLS17740.1"/>
    </source>
</evidence>
<reference evidence="3" key="1">
    <citation type="journal article" date="2019" name="Int. J. Syst. Evol. Microbiol.">
        <title>The Global Catalogue of Microorganisms (GCM) 10K type strain sequencing project: providing services to taxonomists for standard genome sequencing and annotation.</title>
        <authorList>
            <consortium name="The Broad Institute Genomics Platform"/>
            <consortium name="The Broad Institute Genome Sequencing Center for Infectious Disease"/>
            <person name="Wu L."/>
            <person name="Ma J."/>
        </authorList>
    </citation>
    <scope>NUCLEOTIDE SEQUENCE [LARGE SCALE GENOMIC DNA]</scope>
    <source>
        <strain evidence="3">NBRC 101365</strain>
    </source>
</reference>
<evidence type="ECO:0000313" key="3">
    <source>
        <dbReference type="Proteomes" id="UP001156882"/>
    </source>
</evidence>
<sequence>MSGLLRLSEAARRATVKALAPAEPIVYVTTPDPREAARNAISTFGAGALIAVLSLPIAWACLSAAWQAIANGGSVVLPLLFSLLALPACIFGVYLISAPYAAYLRAKDRVVLITDRRLVLISIRNGVEETLSARSILGVERKSIERGFGTLEVRHEARGDEAETVLAGMDNVMDAELAIRRLSLDHSVTIISPVH</sequence>
<keyword evidence="1" id="KW-0472">Membrane</keyword>
<dbReference type="RefSeq" id="WP_284310546.1">
    <property type="nucleotide sequence ID" value="NZ_BSPC01000005.1"/>
</dbReference>
<gene>
    <name evidence="2" type="ORF">GCM10007874_07550</name>
</gene>
<evidence type="ECO:0008006" key="4">
    <source>
        <dbReference type="Google" id="ProtNLM"/>
    </source>
</evidence>
<evidence type="ECO:0000256" key="1">
    <source>
        <dbReference type="SAM" id="Phobius"/>
    </source>
</evidence>
<organism evidence="2 3">
    <name type="scientific">Labrys miyagiensis</name>
    <dbReference type="NCBI Taxonomy" id="346912"/>
    <lineage>
        <taxon>Bacteria</taxon>
        <taxon>Pseudomonadati</taxon>
        <taxon>Pseudomonadota</taxon>
        <taxon>Alphaproteobacteria</taxon>
        <taxon>Hyphomicrobiales</taxon>
        <taxon>Xanthobacteraceae</taxon>
        <taxon>Labrys</taxon>
    </lineage>
</organism>
<accession>A0ABQ6CFV7</accession>
<dbReference type="Proteomes" id="UP001156882">
    <property type="component" value="Unassembled WGS sequence"/>
</dbReference>
<keyword evidence="3" id="KW-1185">Reference proteome</keyword>
<protein>
    <recommendedName>
        <fullName evidence="4">PH domain-containing protein</fullName>
    </recommendedName>
</protein>
<proteinExistence type="predicted"/>
<name>A0ABQ6CFV7_9HYPH</name>
<comment type="caution">
    <text evidence="2">The sequence shown here is derived from an EMBL/GenBank/DDBJ whole genome shotgun (WGS) entry which is preliminary data.</text>
</comment>
<dbReference type="EMBL" id="BSPC01000005">
    <property type="protein sequence ID" value="GLS17740.1"/>
    <property type="molecule type" value="Genomic_DNA"/>
</dbReference>